<evidence type="ECO:0000313" key="4">
    <source>
        <dbReference type="Proteomes" id="UP000248745"/>
    </source>
</evidence>
<proteinExistence type="predicted"/>
<gene>
    <name evidence="3" type="ORF">DN068_07655</name>
</gene>
<comment type="caution">
    <text evidence="3">The sequence shown here is derived from an EMBL/GenBank/DDBJ whole genome shotgun (WGS) entry which is preliminary data.</text>
</comment>
<dbReference type="Pfam" id="PF05954">
    <property type="entry name" value="Phage_GPD"/>
    <property type="match status" value="1"/>
</dbReference>
<evidence type="ECO:0000259" key="2">
    <source>
        <dbReference type="Pfam" id="PF04717"/>
    </source>
</evidence>
<accession>A0A2W2BBK5</accession>
<dbReference type="Gene3D" id="2.30.110.50">
    <property type="match status" value="1"/>
</dbReference>
<feature type="region of interest" description="Disordered" evidence="1">
    <location>
        <begin position="1"/>
        <end position="29"/>
    </location>
</feature>
<dbReference type="Gene3D" id="2.40.50.230">
    <property type="entry name" value="Gp5 N-terminal domain"/>
    <property type="match status" value="1"/>
</dbReference>
<sequence length="633" mass="70022">MNEKSLQEAASTNAYSTSDNGNSEMPAQERIDASSLVSSYEEIAWQIMVDGNNVKRIISFQLNQAFNSHHEFELKVYHTELESPRAYKIDKSKDLLGKTVTAILGTHKNKDITRFSGIITGISFLEGNGLYGEIALKGYSPTILLESGENMQSFYNKNLATVVKEVTQPLSGKLDLAIKPKFSSNIEYTAQHLESNFNFLNRMSAFYGEWFYYDGERLNFGKPSSQSSSDLKYIRHIQNLRMTMQMAPMNFTHVSYRHQDDQVLQKDAPQKVDGLNFYGDFAVQKSDETYNTVKRSPWQQVGDQGEMERAATVNKSAAAAQTFIIEGESRHPAPKPGAKIKIMFNENELGEYLVIEAHHSLDNVSNYTCAFRAVPAEIEVLPVAKVHFPVTETQLAIVKDNADPSGIGRVRVQFQWQEGSNMTSWIRVMTPDAGSSNAVNKNRGFVFIPEIGDQVIIGFERGNPDAPFVLGSLFHGKNGIGGLPQNINKSITTRSGHTIELNDDGEGTHIVIKDPGGNEIFLDTQAKNITITAPESINFYAKNIGFNAGENITHTAGDNVSISAGENMMLSATKDTMLTAANITEVASDNILRTASSIEKTAETVKVNSTKDNIEMHSSKQIVNHSGDNVKLF</sequence>
<dbReference type="OrthoDB" id="727155at2"/>
<feature type="domain" description="Gp5/Type VI secretion system Vgr protein OB-fold" evidence="2">
    <location>
        <begin position="395"/>
        <end position="474"/>
    </location>
</feature>
<dbReference type="SUPFAM" id="SSF69255">
    <property type="entry name" value="gp5 N-terminal domain-like"/>
    <property type="match status" value="1"/>
</dbReference>
<name>A0A2W2BBK5_9BACT</name>
<feature type="compositionally biased region" description="Polar residues" evidence="1">
    <location>
        <begin position="8"/>
        <end position="25"/>
    </location>
</feature>
<dbReference type="RefSeq" id="WP_110998315.1">
    <property type="nucleotide sequence ID" value="NZ_QKTW01000011.1"/>
</dbReference>
<dbReference type="InterPro" id="IPR006531">
    <property type="entry name" value="Gp5/Vgr_OB"/>
</dbReference>
<dbReference type="SUPFAM" id="SSF69349">
    <property type="entry name" value="Phage fibre proteins"/>
    <property type="match status" value="1"/>
</dbReference>
<dbReference type="AlphaFoldDB" id="A0A2W2BBK5"/>
<protein>
    <recommendedName>
        <fullName evidence="2">Gp5/Type VI secretion system Vgr protein OB-fold domain-containing protein</fullName>
    </recommendedName>
</protein>
<reference evidence="3 4" key="1">
    <citation type="submission" date="2018-06" db="EMBL/GenBank/DDBJ databases">
        <title>Mucibacter soli gen. nov., sp. nov., a new member of the family Chitinophagaceae producing mucin.</title>
        <authorList>
            <person name="Kim M.-K."/>
            <person name="Park S."/>
            <person name="Kim T.-S."/>
            <person name="Joung Y."/>
            <person name="Han J.-H."/>
            <person name="Kim S.B."/>
        </authorList>
    </citation>
    <scope>NUCLEOTIDE SEQUENCE [LARGE SCALE GENOMIC DNA]</scope>
    <source>
        <strain evidence="3 4">R1-15</strain>
    </source>
</reference>
<dbReference type="SUPFAM" id="SSF69279">
    <property type="entry name" value="Phage tail proteins"/>
    <property type="match status" value="2"/>
</dbReference>
<dbReference type="Gene3D" id="3.55.50.10">
    <property type="entry name" value="Baseplate protein-like domains"/>
    <property type="match status" value="1"/>
</dbReference>
<evidence type="ECO:0000256" key="1">
    <source>
        <dbReference type="SAM" id="MobiDB-lite"/>
    </source>
</evidence>
<organism evidence="3 4">
    <name type="scientific">Taibaiella soli</name>
    <dbReference type="NCBI Taxonomy" id="1649169"/>
    <lineage>
        <taxon>Bacteria</taxon>
        <taxon>Pseudomonadati</taxon>
        <taxon>Bacteroidota</taxon>
        <taxon>Chitinophagia</taxon>
        <taxon>Chitinophagales</taxon>
        <taxon>Chitinophagaceae</taxon>
        <taxon>Taibaiella</taxon>
    </lineage>
</organism>
<dbReference type="InterPro" id="IPR037026">
    <property type="entry name" value="Vgr_OB-fold_dom_sf"/>
</dbReference>
<dbReference type="Pfam" id="PF04717">
    <property type="entry name" value="Phage_base_V"/>
    <property type="match status" value="1"/>
</dbReference>
<evidence type="ECO:0000313" key="3">
    <source>
        <dbReference type="EMBL" id="PZF73589.1"/>
    </source>
</evidence>
<keyword evidence="4" id="KW-1185">Reference proteome</keyword>
<dbReference type="Proteomes" id="UP000248745">
    <property type="component" value="Unassembled WGS sequence"/>
</dbReference>
<dbReference type="EMBL" id="QKTW01000011">
    <property type="protein sequence ID" value="PZF73589.1"/>
    <property type="molecule type" value="Genomic_DNA"/>
</dbReference>